<evidence type="ECO:0008006" key="3">
    <source>
        <dbReference type="Google" id="ProtNLM"/>
    </source>
</evidence>
<evidence type="ECO:0000313" key="2">
    <source>
        <dbReference type="Proteomes" id="UP001322138"/>
    </source>
</evidence>
<organism evidence="1 2">
    <name type="scientific">Podospora bellae-mahoneyi</name>
    <dbReference type="NCBI Taxonomy" id="2093777"/>
    <lineage>
        <taxon>Eukaryota</taxon>
        <taxon>Fungi</taxon>
        <taxon>Dikarya</taxon>
        <taxon>Ascomycota</taxon>
        <taxon>Pezizomycotina</taxon>
        <taxon>Sordariomycetes</taxon>
        <taxon>Sordariomycetidae</taxon>
        <taxon>Sordariales</taxon>
        <taxon>Podosporaceae</taxon>
        <taxon>Podospora</taxon>
    </lineage>
</organism>
<protein>
    <recommendedName>
        <fullName evidence="3">HTH CENPB-type domain-containing protein</fullName>
    </recommendedName>
</protein>
<dbReference type="EMBL" id="JAFFGZ010000008">
    <property type="protein sequence ID" value="KAK4641280.1"/>
    <property type="molecule type" value="Genomic_DNA"/>
</dbReference>
<reference evidence="1 2" key="1">
    <citation type="journal article" date="2023" name="bioRxiv">
        <title>High-quality genome assemblies of four members of thePodospora anserinaspecies complex.</title>
        <authorList>
            <person name="Ament-Velasquez S.L."/>
            <person name="Vogan A.A."/>
            <person name="Wallerman O."/>
            <person name="Hartmann F."/>
            <person name="Gautier V."/>
            <person name="Silar P."/>
            <person name="Giraud T."/>
            <person name="Johannesson H."/>
        </authorList>
    </citation>
    <scope>NUCLEOTIDE SEQUENCE [LARGE SCALE GENOMIC DNA]</scope>
    <source>
        <strain evidence="1 2">CBS 112042</strain>
    </source>
</reference>
<dbReference type="RefSeq" id="XP_062730256.1">
    <property type="nucleotide sequence ID" value="XM_062873102.1"/>
</dbReference>
<comment type="caution">
    <text evidence="1">The sequence shown here is derived from an EMBL/GenBank/DDBJ whole genome shotgun (WGS) entry which is preliminary data.</text>
</comment>
<keyword evidence="2" id="KW-1185">Reference proteome</keyword>
<sequence length="108" mass="12477">MHCSTSLLPDRDIASLCAIRLMPKTRHRDFSPAAVYCCAKHCDRNMSSTPSCRNWFDFFRRQRVNSQPAAPFRFYGTVDPWHQLAHFARLASTRNRPLPQPGQRSESP</sequence>
<name>A0ABR0FBC6_9PEZI</name>
<accession>A0ABR0FBC6</accession>
<gene>
    <name evidence="1" type="ORF">QC761_0100620</name>
</gene>
<evidence type="ECO:0000313" key="1">
    <source>
        <dbReference type="EMBL" id="KAK4641280.1"/>
    </source>
</evidence>
<dbReference type="GeneID" id="87892479"/>
<proteinExistence type="predicted"/>
<dbReference type="Proteomes" id="UP001322138">
    <property type="component" value="Unassembled WGS sequence"/>
</dbReference>